<sequence>MSGLGTWLTEVGTAALVGTARREPPVAPSVLGLEPDDGSPAEERLLASAALVDVTTRAGALLAEPRADGDTAPTEVLPACGDTAAQLLHLLLTQPPVSGSARDDLVLEWLRLAAEAQQRAPWWLLPGLMDLAAGRRPVALALATALGARGTWLAGLNPAWASLVAPAGDAPVADGPADDWTAAWPTLPTAEAIPAFAAGRRADPDAARLLLDAQWDSVSAKVRAEALRSFRHGISPADEPLLERGLDDRAVSVREVAASVLGLLPDSARSARMAARLRSLVRVRGTIVRHLEVDVPDAPDAVGVRDGLTAPTRTGTVAPTTWLAQVVRAAPLRTWTDITGRSAAGTLKMLRDDDVRGWLVDAVVEHRDREWAVACVGLGVSDPRLVWLLPEQERTDLLVAWVTRPPKGRDLRTLLTGAPRPWPDELGRAVLAGLRREGGNPLLVQAAAPLLAAALPPSLTPETRVALERAPADAMFLRRALTESLQLHAFRTSLTEAFR</sequence>
<protein>
    <submittedName>
        <fullName evidence="1">DUF5691 domain-containing protein</fullName>
    </submittedName>
</protein>
<evidence type="ECO:0000313" key="2">
    <source>
        <dbReference type="Proteomes" id="UP001291999"/>
    </source>
</evidence>
<organism evidence="1 2">
    <name type="scientific">Nocardioides renjunii</name>
    <dbReference type="NCBI Taxonomy" id="3095075"/>
    <lineage>
        <taxon>Bacteria</taxon>
        <taxon>Bacillati</taxon>
        <taxon>Actinomycetota</taxon>
        <taxon>Actinomycetes</taxon>
        <taxon>Propionibacteriales</taxon>
        <taxon>Nocardioidaceae</taxon>
        <taxon>Nocardioides</taxon>
    </lineage>
</organism>
<dbReference type="InterPro" id="IPR016024">
    <property type="entry name" value="ARM-type_fold"/>
</dbReference>
<accession>A0ABU5K8N8</accession>
<proteinExistence type="predicted"/>
<evidence type="ECO:0000313" key="1">
    <source>
        <dbReference type="EMBL" id="MDZ5661262.1"/>
    </source>
</evidence>
<gene>
    <name evidence="1" type="ORF">SFC79_05740</name>
</gene>
<name>A0ABU5K8N8_9ACTN</name>
<dbReference type="SUPFAM" id="SSF48371">
    <property type="entry name" value="ARM repeat"/>
    <property type="match status" value="1"/>
</dbReference>
<dbReference type="Proteomes" id="UP001291999">
    <property type="component" value="Unassembled WGS sequence"/>
</dbReference>
<dbReference type="EMBL" id="JAXQPW010000001">
    <property type="protein sequence ID" value="MDZ5661262.1"/>
    <property type="molecule type" value="Genomic_DNA"/>
</dbReference>
<dbReference type="Pfam" id="PF18944">
    <property type="entry name" value="DUF5691"/>
    <property type="match status" value="1"/>
</dbReference>
<dbReference type="InterPro" id="IPR043746">
    <property type="entry name" value="DUF5691"/>
</dbReference>
<comment type="caution">
    <text evidence="1">The sequence shown here is derived from an EMBL/GenBank/DDBJ whole genome shotgun (WGS) entry which is preliminary data.</text>
</comment>
<keyword evidence="2" id="KW-1185">Reference proteome</keyword>
<dbReference type="RefSeq" id="WP_322423583.1">
    <property type="nucleotide sequence ID" value="NZ_JAXQPW010000001.1"/>
</dbReference>
<reference evidence="1 2" key="1">
    <citation type="submission" date="2023-11" db="EMBL/GenBank/DDBJ databases">
        <title>Novel species in genus Nocardioides.</title>
        <authorList>
            <person name="Zhou H."/>
        </authorList>
    </citation>
    <scope>NUCLEOTIDE SEQUENCE [LARGE SCALE GENOMIC DNA]</scope>
    <source>
        <strain evidence="1 2">S-58</strain>
    </source>
</reference>